<protein>
    <submittedName>
        <fullName evidence="8">Ste24 endopeptidase</fullName>
        <ecNumber evidence="8">3.4.24.84</ecNumber>
    </submittedName>
</protein>
<evidence type="ECO:0000256" key="1">
    <source>
        <dbReference type="ARBA" id="ARBA00022670"/>
    </source>
</evidence>
<comment type="similarity">
    <text evidence="6">Belongs to the peptidase M48 family.</text>
</comment>
<accession>A0A2S2E0I0</accession>
<dbReference type="Pfam" id="PF01435">
    <property type="entry name" value="Peptidase_M48"/>
    <property type="match status" value="1"/>
</dbReference>
<dbReference type="InterPro" id="IPR001915">
    <property type="entry name" value="Peptidase_M48"/>
</dbReference>
<dbReference type="KEGG" id="salh:HMF8227_00648"/>
<dbReference type="GO" id="GO:0046872">
    <property type="term" value="F:metal ion binding"/>
    <property type="evidence" value="ECO:0007669"/>
    <property type="project" value="UniProtKB-KW"/>
</dbReference>
<dbReference type="AlphaFoldDB" id="A0A2S2E0I0"/>
<dbReference type="Proteomes" id="UP000245728">
    <property type="component" value="Chromosome"/>
</dbReference>
<proteinExistence type="inferred from homology"/>
<keyword evidence="1 6" id="KW-0645">Protease</keyword>
<dbReference type="CDD" id="cd07332">
    <property type="entry name" value="M48C_Oma1_like"/>
    <property type="match status" value="1"/>
</dbReference>
<evidence type="ECO:0000256" key="3">
    <source>
        <dbReference type="ARBA" id="ARBA00022801"/>
    </source>
</evidence>
<dbReference type="PANTHER" id="PTHR22726">
    <property type="entry name" value="METALLOENDOPEPTIDASE OMA1"/>
    <property type="match status" value="1"/>
</dbReference>
<dbReference type="InterPro" id="IPR051156">
    <property type="entry name" value="Mito/Outer_Membr_Metalloprot"/>
</dbReference>
<evidence type="ECO:0000256" key="4">
    <source>
        <dbReference type="ARBA" id="ARBA00022833"/>
    </source>
</evidence>
<sequence>MPTLQSPRSPWPLIILATVLLVALAGYKIHSSLLPRAADWIADSIPDSVRQAIGERSLQTLDDTHFSASEIPLQRQQAIQASFNALLQEMEFGAEDYQLQFRRLGQPNAFALAGGTIVITDTLIEQLQPQQLDAILLHEIGHTHHDHLLKHNIRTSIYYLSMALLFGDINVVDDVLVEASVTGLSLNYSRQFERQADDFAARALIRHRGTASSLISALKRLSQSEPSNPVSWLSTHPEVAERIERLAER</sequence>
<evidence type="ECO:0000313" key="8">
    <source>
        <dbReference type="EMBL" id="AWL11144.1"/>
    </source>
</evidence>
<name>A0A2S2E0I0_9ALTE</name>
<organism evidence="8 9">
    <name type="scientific">Saliniradius amylolyticus</name>
    <dbReference type="NCBI Taxonomy" id="2183582"/>
    <lineage>
        <taxon>Bacteria</taxon>
        <taxon>Pseudomonadati</taxon>
        <taxon>Pseudomonadota</taxon>
        <taxon>Gammaproteobacteria</taxon>
        <taxon>Alteromonadales</taxon>
        <taxon>Alteromonadaceae</taxon>
        <taxon>Saliniradius</taxon>
    </lineage>
</organism>
<keyword evidence="3 6" id="KW-0378">Hydrolase</keyword>
<keyword evidence="9" id="KW-1185">Reference proteome</keyword>
<dbReference type="EMBL" id="CP029347">
    <property type="protein sequence ID" value="AWL11144.1"/>
    <property type="molecule type" value="Genomic_DNA"/>
</dbReference>
<dbReference type="EC" id="3.4.24.84" evidence="8"/>
<evidence type="ECO:0000259" key="7">
    <source>
        <dbReference type="Pfam" id="PF01435"/>
    </source>
</evidence>
<dbReference type="Gene3D" id="3.30.2010.10">
    <property type="entry name" value="Metalloproteases ('zincins'), catalytic domain"/>
    <property type="match status" value="1"/>
</dbReference>
<comment type="cofactor">
    <cofactor evidence="6">
        <name>Zn(2+)</name>
        <dbReference type="ChEBI" id="CHEBI:29105"/>
    </cofactor>
    <text evidence="6">Binds 1 zinc ion per subunit.</text>
</comment>
<keyword evidence="5 6" id="KW-0482">Metalloprotease</keyword>
<keyword evidence="4 6" id="KW-0862">Zinc</keyword>
<dbReference type="GO" id="GO:0016020">
    <property type="term" value="C:membrane"/>
    <property type="evidence" value="ECO:0007669"/>
    <property type="project" value="TreeGrafter"/>
</dbReference>
<dbReference type="GO" id="GO:0051603">
    <property type="term" value="P:proteolysis involved in protein catabolic process"/>
    <property type="evidence" value="ECO:0007669"/>
    <property type="project" value="TreeGrafter"/>
</dbReference>
<evidence type="ECO:0000256" key="6">
    <source>
        <dbReference type="RuleBase" id="RU003983"/>
    </source>
</evidence>
<dbReference type="RefSeq" id="WP_162558474.1">
    <property type="nucleotide sequence ID" value="NZ_CP029347.1"/>
</dbReference>
<evidence type="ECO:0000256" key="2">
    <source>
        <dbReference type="ARBA" id="ARBA00022723"/>
    </source>
</evidence>
<gene>
    <name evidence="8" type="ORF">HMF8227_00648</name>
</gene>
<dbReference type="GO" id="GO:0004222">
    <property type="term" value="F:metalloendopeptidase activity"/>
    <property type="evidence" value="ECO:0007669"/>
    <property type="project" value="InterPro"/>
</dbReference>
<evidence type="ECO:0000313" key="9">
    <source>
        <dbReference type="Proteomes" id="UP000245728"/>
    </source>
</evidence>
<keyword evidence="2" id="KW-0479">Metal-binding</keyword>
<evidence type="ECO:0000256" key="5">
    <source>
        <dbReference type="ARBA" id="ARBA00023049"/>
    </source>
</evidence>
<reference evidence="8 9" key="1">
    <citation type="submission" date="2018-05" db="EMBL/GenBank/DDBJ databases">
        <title>Salinimonas sp. HMF8227 Genome sequencing and assembly.</title>
        <authorList>
            <person name="Kang H."/>
            <person name="Kang J."/>
            <person name="Cha I."/>
            <person name="Kim H."/>
            <person name="Joh K."/>
        </authorList>
    </citation>
    <scope>NUCLEOTIDE SEQUENCE [LARGE SCALE GENOMIC DNA]</scope>
    <source>
        <strain evidence="8 9">HMF8227</strain>
    </source>
</reference>
<dbReference type="PANTHER" id="PTHR22726:SF24">
    <property type="entry name" value="M48 FAMILY METALLOPEPTIDASE"/>
    <property type="match status" value="1"/>
</dbReference>
<feature type="domain" description="Peptidase M48" evidence="7">
    <location>
        <begin position="74"/>
        <end position="248"/>
    </location>
</feature>